<evidence type="ECO:0000259" key="6">
    <source>
        <dbReference type="PROSITE" id="PS51918"/>
    </source>
</evidence>
<dbReference type="PANTHER" id="PTHR11228">
    <property type="entry name" value="RADICAL SAM DOMAIN PROTEIN"/>
    <property type="match status" value="1"/>
</dbReference>
<dbReference type="InterPro" id="IPR050377">
    <property type="entry name" value="Radical_SAM_PqqE_MftC-like"/>
</dbReference>
<proteinExistence type="predicted"/>
<dbReference type="AlphaFoldDB" id="A0A532V5V4"/>
<sequence>MIRLLPTAKMLQVARCLYKNRKNGAGIYPFYASLKVTDLCGFRCSFCNVWRNPAPDLDTEGIIKVLRNLGDSSIVLTSIEGGEPLLRKDIEIILKEASQQPYYLLFTTSVRNLLDYPLETYSKWIDLFHVSIDEGHENLELFDILPEIVDLPWIVCVQTVVRDCDMGSMAEKVKTCADNGAKILIMPAVELDDAKHSFPDPARFSREVADLKKRFPRTVLTPRRYLDAINGESHCSAASIIIDSDGGLFYPCRTLNEKPVNLTQTDLMGYLESQDASERRSVMKTCDRLCGWYQYFAIDFFTQPGEVLESLGPYWGDLIGWRSKKASHV</sequence>
<evidence type="ECO:0000256" key="3">
    <source>
        <dbReference type="ARBA" id="ARBA00022723"/>
    </source>
</evidence>
<dbReference type="InterPro" id="IPR058240">
    <property type="entry name" value="rSAM_sf"/>
</dbReference>
<dbReference type="InterPro" id="IPR007197">
    <property type="entry name" value="rSAM"/>
</dbReference>
<dbReference type="SFLD" id="SFLDS00029">
    <property type="entry name" value="Radical_SAM"/>
    <property type="match status" value="1"/>
</dbReference>
<keyword evidence="3" id="KW-0479">Metal-binding</keyword>
<dbReference type="PANTHER" id="PTHR11228:SF34">
    <property type="entry name" value="TUNGSTEN-CONTAINING ALDEHYDE FERREDOXIN OXIDOREDUCTASE COFACTOR MODIFYING PROTEIN"/>
    <property type="match status" value="1"/>
</dbReference>
<dbReference type="GO" id="GO:0046872">
    <property type="term" value="F:metal ion binding"/>
    <property type="evidence" value="ECO:0007669"/>
    <property type="project" value="UniProtKB-KW"/>
</dbReference>
<dbReference type="EMBL" id="NJBN01000001">
    <property type="protein sequence ID" value="TKJ42337.1"/>
    <property type="molecule type" value="Genomic_DNA"/>
</dbReference>
<protein>
    <submittedName>
        <fullName evidence="7">Radical SAM protein</fullName>
    </submittedName>
</protein>
<keyword evidence="5" id="KW-0411">Iron-sulfur</keyword>
<dbReference type="SUPFAM" id="SSF102114">
    <property type="entry name" value="Radical SAM enzymes"/>
    <property type="match status" value="1"/>
</dbReference>
<dbReference type="Proteomes" id="UP000319619">
    <property type="component" value="Unassembled WGS sequence"/>
</dbReference>
<dbReference type="Gene3D" id="3.20.20.70">
    <property type="entry name" value="Aldolase class I"/>
    <property type="match status" value="1"/>
</dbReference>
<evidence type="ECO:0000256" key="5">
    <source>
        <dbReference type="ARBA" id="ARBA00023014"/>
    </source>
</evidence>
<comment type="caution">
    <text evidence="7">The sequence shown here is derived from an EMBL/GenBank/DDBJ whole genome shotgun (WGS) entry which is preliminary data.</text>
</comment>
<dbReference type="Pfam" id="PF04055">
    <property type="entry name" value="Radical_SAM"/>
    <property type="match status" value="1"/>
</dbReference>
<dbReference type="GO" id="GO:0051536">
    <property type="term" value="F:iron-sulfur cluster binding"/>
    <property type="evidence" value="ECO:0007669"/>
    <property type="project" value="UniProtKB-KW"/>
</dbReference>
<feature type="domain" description="Radical SAM core" evidence="6">
    <location>
        <begin position="26"/>
        <end position="230"/>
    </location>
</feature>
<evidence type="ECO:0000256" key="2">
    <source>
        <dbReference type="ARBA" id="ARBA00022691"/>
    </source>
</evidence>
<name>A0A532V5V4_UNCL8</name>
<gene>
    <name evidence="7" type="ORF">CEE37_01255</name>
</gene>
<evidence type="ECO:0000256" key="1">
    <source>
        <dbReference type="ARBA" id="ARBA00001966"/>
    </source>
</evidence>
<keyword evidence="4" id="KW-0408">Iron</keyword>
<organism evidence="7 8">
    <name type="scientific">candidate division LCP-89 bacterium B3_LCP</name>
    <dbReference type="NCBI Taxonomy" id="2012998"/>
    <lineage>
        <taxon>Bacteria</taxon>
        <taxon>Pseudomonadati</taxon>
        <taxon>Bacteria division LCP-89</taxon>
    </lineage>
</organism>
<keyword evidence="2" id="KW-0949">S-adenosyl-L-methionine</keyword>
<comment type="cofactor">
    <cofactor evidence="1">
        <name>[4Fe-4S] cluster</name>
        <dbReference type="ChEBI" id="CHEBI:49883"/>
    </cofactor>
</comment>
<accession>A0A532V5V4</accession>
<dbReference type="InterPro" id="IPR013785">
    <property type="entry name" value="Aldolase_TIM"/>
</dbReference>
<dbReference type="PROSITE" id="PS51918">
    <property type="entry name" value="RADICAL_SAM"/>
    <property type="match status" value="1"/>
</dbReference>
<dbReference type="GO" id="GO:0003824">
    <property type="term" value="F:catalytic activity"/>
    <property type="evidence" value="ECO:0007669"/>
    <property type="project" value="InterPro"/>
</dbReference>
<evidence type="ECO:0000313" key="7">
    <source>
        <dbReference type="EMBL" id="TKJ42337.1"/>
    </source>
</evidence>
<evidence type="ECO:0000313" key="8">
    <source>
        <dbReference type="Proteomes" id="UP000319619"/>
    </source>
</evidence>
<evidence type="ECO:0000256" key="4">
    <source>
        <dbReference type="ARBA" id="ARBA00023004"/>
    </source>
</evidence>
<reference evidence="7 8" key="1">
    <citation type="submission" date="2017-06" db="EMBL/GenBank/DDBJ databases">
        <title>Novel microbial phyla capable of carbon fixation and sulfur reduction in deep-sea sediments.</title>
        <authorList>
            <person name="Huang J."/>
            <person name="Baker B."/>
            <person name="Wang Y."/>
        </authorList>
    </citation>
    <scope>NUCLEOTIDE SEQUENCE [LARGE SCALE GENOMIC DNA]</scope>
    <source>
        <strain evidence="7">B3_LCP</strain>
    </source>
</reference>